<dbReference type="CDD" id="cd13601">
    <property type="entry name" value="PBP2_TRAP_DctP1_3_4_like"/>
    <property type="match status" value="1"/>
</dbReference>
<evidence type="ECO:0000256" key="3">
    <source>
        <dbReference type="ARBA" id="ARBA00022764"/>
    </source>
</evidence>
<keyword evidence="2 4" id="KW-0732">Signal</keyword>
<dbReference type="AlphaFoldDB" id="A0A2T6A8X8"/>
<evidence type="ECO:0000313" key="6">
    <source>
        <dbReference type="Proteomes" id="UP000244069"/>
    </source>
</evidence>
<dbReference type="RefSeq" id="WP_158274105.1">
    <property type="nucleotide sequence ID" value="NZ_BMEZ01000034.1"/>
</dbReference>
<dbReference type="PANTHER" id="PTHR33376:SF15">
    <property type="entry name" value="BLL6794 PROTEIN"/>
    <property type="match status" value="1"/>
</dbReference>
<dbReference type="OrthoDB" id="7822595at2"/>
<dbReference type="Gene3D" id="3.40.190.170">
    <property type="entry name" value="Bacterial extracellular solute-binding protein, family 7"/>
    <property type="match status" value="1"/>
</dbReference>
<dbReference type="PANTHER" id="PTHR33376">
    <property type="match status" value="1"/>
</dbReference>
<gene>
    <name evidence="5" type="ORF">C8N44_1354</name>
</gene>
<dbReference type="GO" id="GO:0055085">
    <property type="term" value="P:transmembrane transport"/>
    <property type="evidence" value="ECO:0007669"/>
    <property type="project" value="InterPro"/>
</dbReference>
<name>A0A2T6A8X8_9RHOB</name>
<protein>
    <submittedName>
        <fullName evidence="5">TRAP-type C4-dicarboxylate transport system substrate-binding protein</fullName>
    </submittedName>
</protein>
<keyword evidence="6" id="KW-1185">Reference proteome</keyword>
<dbReference type="Pfam" id="PF03480">
    <property type="entry name" value="DctP"/>
    <property type="match status" value="1"/>
</dbReference>
<evidence type="ECO:0000256" key="4">
    <source>
        <dbReference type="SAM" id="SignalP"/>
    </source>
</evidence>
<evidence type="ECO:0000256" key="2">
    <source>
        <dbReference type="ARBA" id="ARBA00022729"/>
    </source>
</evidence>
<comment type="caution">
    <text evidence="5">The sequence shown here is derived from an EMBL/GenBank/DDBJ whole genome shotgun (WGS) entry which is preliminary data.</text>
</comment>
<dbReference type="InterPro" id="IPR018389">
    <property type="entry name" value="DctP_fam"/>
</dbReference>
<organism evidence="5 6">
    <name type="scientific">Allosediminivita pacifica</name>
    <dbReference type="NCBI Taxonomy" id="1267769"/>
    <lineage>
        <taxon>Bacteria</taxon>
        <taxon>Pseudomonadati</taxon>
        <taxon>Pseudomonadota</taxon>
        <taxon>Alphaproteobacteria</taxon>
        <taxon>Rhodobacterales</taxon>
        <taxon>Paracoccaceae</taxon>
        <taxon>Allosediminivita</taxon>
    </lineage>
</organism>
<sequence length="337" mass="35787">MNNAIKVVCASFLGAATFASQAQAETFVVTTNLPPTHWGSTQGGVPYMDCVTEATNGEITFDYFHSGQIASFFESLSAVNNGLAQISYIVLSAQTDKLPLTGVTLLPGLGSGALDTTMATRRVLEEPGPIHDEYAANKIVPLMINVFPPYQMISRGEPFDSLEALQGKRISTGGGTLMVTLAATGATAIQSPAADIYLSLQQGAVDGTMLSTASVTPYSLQEVSKSISGNGSFGVATGIWSIDADVYAGLSEEKQVAMRDCGLKVEGELGAWADSWTIEQQQELRNAGMEVFDYSAEELGKIEEKLAAARADYVQRLEARGMPAQQALDDYLGAIKE</sequence>
<keyword evidence="3" id="KW-0574">Periplasm</keyword>
<dbReference type="Proteomes" id="UP000244069">
    <property type="component" value="Unassembled WGS sequence"/>
</dbReference>
<reference evidence="5 6" key="1">
    <citation type="submission" date="2018-04" db="EMBL/GenBank/DDBJ databases">
        <title>Genomic Encyclopedia of Archaeal and Bacterial Type Strains, Phase II (KMG-II): from individual species to whole genera.</title>
        <authorList>
            <person name="Goeker M."/>
        </authorList>
    </citation>
    <scope>NUCLEOTIDE SEQUENCE [LARGE SCALE GENOMIC DNA]</scope>
    <source>
        <strain evidence="5 6">DSM 29329</strain>
    </source>
</reference>
<dbReference type="EMBL" id="QBKN01000035">
    <property type="protein sequence ID" value="PTX40284.1"/>
    <property type="molecule type" value="Genomic_DNA"/>
</dbReference>
<evidence type="ECO:0000313" key="5">
    <source>
        <dbReference type="EMBL" id="PTX40284.1"/>
    </source>
</evidence>
<accession>A0A2T6A8X8</accession>
<dbReference type="InterPro" id="IPR038404">
    <property type="entry name" value="TRAP_DctP_sf"/>
</dbReference>
<proteinExistence type="predicted"/>
<comment type="subcellular location">
    <subcellularLocation>
        <location evidence="1">Periplasm</location>
    </subcellularLocation>
</comment>
<dbReference type="GO" id="GO:0042597">
    <property type="term" value="C:periplasmic space"/>
    <property type="evidence" value="ECO:0007669"/>
    <property type="project" value="UniProtKB-SubCell"/>
</dbReference>
<evidence type="ECO:0000256" key="1">
    <source>
        <dbReference type="ARBA" id="ARBA00004418"/>
    </source>
</evidence>
<feature type="chain" id="PRO_5015711435" evidence="4">
    <location>
        <begin position="25"/>
        <end position="337"/>
    </location>
</feature>
<feature type="signal peptide" evidence="4">
    <location>
        <begin position="1"/>
        <end position="24"/>
    </location>
</feature>